<dbReference type="InterPro" id="IPR036671">
    <property type="entry name" value="DPH_MB_sf"/>
</dbReference>
<gene>
    <name evidence="2" type="ORF">PPAR1163_LOCUS10464</name>
</gene>
<evidence type="ECO:0000259" key="1">
    <source>
        <dbReference type="PROSITE" id="PS50076"/>
    </source>
</evidence>
<dbReference type="Pfam" id="PF00226">
    <property type="entry name" value="DnaJ"/>
    <property type="match status" value="1"/>
</dbReference>
<dbReference type="CDD" id="cd06257">
    <property type="entry name" value="DnaJ"/>
    <property type="match status" value="1"/>
</dbReference>
<dbReference type="EMBL" id="HBGJ01016288">
    <property type="protein sequence ID" value="CAD9252101.1"/>
    <property type="molecule type" value="Transcribed_RNA"/>
</dbReference>
<dbReference type="PROSITE" id="PS50076">
    <property type="entry name" value="DNAJ_2"/>
    <property type="match status" value="1"/>
</dbReference>
<dbReference type="InterPro" id="IPR001623">
    <property type="entry name" value="DnaJ_domain"/>
</dbReference>
<dbReference type="SUPFAM" id="SSF144020">
    <property type="entry name" value="FdhE-like"/>
    <property type="match status" value="1"/>
</dbReference>
<dbReference type="Gene3D" id="3.10.660.10">
    <property type="entry name" value="DPH Zinc finger"/>
    <property type="match status" value="1"/>
</dbReference>
<dbReference type="Gene3D" id="1.10.287.110">
    <property type="entry name" value="DnaJ domain"/>
    <property type="match status" value="1"/>
</dbReference>
<sequence length="135" mass="14046">MSDAFEVLHVPRGASEAEIRKAFKQRALALHPDRSTGDTEAFQALNAALETALKATADGTAGGAGAEEMHIAGVLRLGEDLRWAAGGVDGEDGWAGACPRCGDEVLVSKVDVDDGFNVAECAGCSNLYDVTQPQD</sequence>
<dbReference type="InterPro" id="IPR024064">
    <property type="entry name" value="FdhE-like_sf"/>
</dbReference>
<protein>
    <recommendedName>
        <fullName evidence="1">J domain-containing protein</fullName>
    </recommendedName>
</protein>
<dbReference type="SUPFAM" id="SSF46565">
    <property type="entry name" value="Chaperone J-domain"/>
    <property type="match status" value="1"/>
</dbReference>
<organism evidence="2">
    <name type="scientific">Phaeomonas parva</name>
    <dbReference type="NCBI Taxonomy" id="124430"/>
    <lineage>
        <taxon>Eukaryota</taxon>
        <taxon>Sar</taxon>
        <taxon>Stramenopiles</taxon>
        <taxon>Ochrophyta</taxon>
        <taxon>Pinguiophyceae</taxon>
        <taxon>Pinguiochrysidales</taxon>
        <taxon>Pinguiochrysidaceae</taxon>
        <taxon>Phaeomonas</taxon>
    </lineage>
</organism>
<feature type="domain" description="J" evidence="1">
    <location>
        <begin position="3"/>
        <end position="57"/>
    </location>
</feature>
<name>A0A7S1TZ68_9STRA</name>
<dbReference type="SMART" id="SM00271">
    <property type="entry name" value="DnaJ"/>
    <property type="match status" value="1"/>
</dbReference>
<accession>A0A7S1TZ68</accession>
<reference evidence="2" key="1">
    <citation type="submission" date="2021-01" db="EMBL/GenBank/DDBJ databases">
        <authorList>
            <person name="Corre E."/>
            <person name="Pelletier E."/>
            <person name="Niang G."/>
            <person name="Scheremetjew M."/>
            <person name="Finn R."/>
            <person name="Kale V."/>
            <person name="Holt S."/>
            <person name="Cochrane G."/>
            <person name="Meng A."/>
            <person name="Brown T."/>
            <person name="Cohen L."/>
        </authorList>
    </citation>
    <scope>NUCLEOTIDE SEQUENCE</scope>
    <source>
        <strain evidence="2">CCMP2877</strain>
    </source>
</reference>
<dbReference type="PRINTS" id="PR00625">
    <property type="entry name" value="JDOMAIN"/>
</dbReference>
<dbReference type="AlphaFoldDB" id="A0A7S1TZ68"/>
<proteinExistence type="predicted"/>
<evidence type="ECO:0000313" key="2">
    <source>
        <dbReference type="EMBL" id="CAD9252101.1"/>
    </source>
</evidence>
<dbReference type="InterPro" id="IPR036869">
    <property type="entry name" value="J_dom_sf"/>
</dbReference>